<proteinExistence type="predicted"/>
<keyword evidence="2" id="KW-0238">DNA-binding</keyword>
<keyword evidence="3" id="KW-0804">Transcription</keyword>
<organism evidence="5 6">
    <name type="scientific">Streptomyces bathyalis</name>
    <dbReference type="NCBI Taxonomy" id="2710756"/>
    <lineage>
        <taxon>Bacteria</taxon>
        <taxon>Bacillati</taxon>
        <taxon>Actinomycetota</taxon>
        <taxon>Actinomycetes</taxon>
        <taxon>Kitasatosporales</taxon>
        <taxon>Streptomycetaceae</taxon>
        <taxon>Streptomyces</taxon>
    </lineage>
</organism>
<dbReference type="InterPro" id="IPR018060">
    <property type="entry name" value="HTH_AraC"/>
</dbReference>
<evidence type="ECO:0000259" key="4">
    <source>
        <dbReference type="PROSITE" id="PS01124"/>
    </source>
</evidence>
<accession>A0A7T1T320</accession>
<name>A0A7T1T320_9ACTN</name>
<evidence type="ECO:0000256" key="1">
    <source>
        <dbReference type="ARBA" id="ARBA00023015"/>
    </source>
</evidence>
<keyword evidence="6" id="KW-1185">Reference proteome</keyword>
<keyword evidence="1" id="KW-0805">Transcription regulation</keyword>
<sequence>MFETNDLDVGRSFMNATYGTELRMKGSERDQFIRHARYDVGCFCVDDVTLSMDIGYDVDPLGNLAIVQPRSGWVEHRWEGNSERVGPGDIAVISPPDRPFSATVHNLDFGSVVLSQPLLMRTAGFSEEEPDSSLQFSGTQPASADLGAQWREAVGYVRDVFSAGPDAMSEPLVVGNLARNLATNALRMFPNTGGPEPTSADGGDATAGAVARAVAFIEENAHKDISLADIAAAARVTPHALQIAFARHRTSSVFGCLRSVRLDRAHFELLAADDAASADGGETVASVGARWGFAKPADFVASYHHAYGVSPAETLAI</sequence>
<reference evidence="6" key="1">
    <citation type="submission" date="2020-02" db="EMBL/GenBank/DDBJ databases">
        <title>Streptomyces sp. ASO4wet.</title>
        <authorList>
            <person name="Risdian C."/>
            <person name="Landwehr W."/>
            <person name="Schupp P."/>
            <person name="Wink J."/>
        </authorList>
    </citation>
    <scope>NUCLEOTIDE SEQUENCE [LARGE SCALE GENOMIC DNA]</scope>
    <source>
        <strain evidence="6">ASO4wet</strain>
    </source>
</reference>
<dbReference type="SMART" id="SM00342">
    <property type="entry name" value="HTH_ARAC"/>
    <property type="match status" value="1"/>
</dbReference>
<protein>
    <submittedName>
        <fullName evidence="5">AraC family transcriptional regulator</fullName>
    </submittedName>
</protein>
<dbReference type="Gene3D" id="1.10.10.60">
    <property type="entry name" value="Homeodomain-like"/>
    <property type="match status" value="1"/>
</dbReference>
<evidence type="ECO:0000256" key="3">
    <source>
        <dbReference type="ARBA" id="ARBA00023163"/>
    </source>
</evidence>
<feature type="domain" description="HTH araC/xylS-type" evidence="4">
    <location>
        <begin position="211"/>
        <end position="317"/>
    </location>
</feature>
<gene>
    <name evidence="5" type="ORF">G4Z16_02570</name>
</gene>
<dbReference type="Pfam" id="PF12833">
    <property type="entry name" value="HTH_18"/>
    <property type="match status" value="1"/>
</dbReference>
<evidence type="ECO:0000313" key="6">
    <source>
        <dbReference type="Proteomes" id="UP000595046"/>
    </source>
</evidence>
<dbReference type="PANTHER" id="PTHR46796:SF12">
    <property type="entry name" value="HTH-TYPE DNA-BINDING TRANSCRIPTIONAL ACTIVATOR EUTR"/>
    <property type="match status" value="1"/>
</dbReference>
<dbReference type="RefSeq" id="WP_197348972.1">
    <property type="nucleotide sequence ID" value="NZ_CP048882.1"/>
</dbReference>
<dbReference type="GO" id="GO:0043565">
    <property type="term" value="F:sequence-specific DNA binding"/>
    <property type="evidence" value="ECO:0007669"/>
    <property type="project" value="InterPro"/>
</dbReference>
<dbReference type="PROSITE" id="PS01124">
    <property type="entry name" value="HTH_ARAC_FAMILY_2"/>
    <property type="match status" value="1"/>
</dbReference>
<dbReference type="GO" id="GO:0003700">
    <property type="term" value="F:DNA-binding transcription factor activity"/>
    <property type="evidence" value="ECO:0007669"/>
    <property type="project" value="InterPro"/>
</dbReference>
<dbReference type="KEGG" id="sbat:G4Z16_02570"/>
<evidence type="ECO:0000313" key="5">
    <source>
        <dbReference type="EMBL" id="QPP05463.1"/>
    </source>
</evidence>
<dbReference type="InterPro" id="IPR050204">
    <property type="entry name" value="AraC_XylS_family_regulators"/>
</dbReference>
<dbReference type="Proteomes" id="UP000595046">
    <property type="component" value="Chromosome"/>
</dbReference>
<dbReference type="AlphaFoldDB" id="A0A7T1T320"/>
<dbReference type="EMBL" id="CP048882">
    <property type="protein sequence ID" value="QPP05463.1"/>
    <property type="molecule type" value="Genomic_DNA"/>
</dbReference>
<evidence type="ECO:0000256" key="2">
    <source>
        <dbReference type="ARBA" id="ARBA00023125"/>
    </source>
</evidence>
<dbReference type="PANTHER" id="PTHR46796">
    <property type="entry name" value="HTH-TYPE TRANSCRIPTIONAL ACTIVATOR RHAS-RELATED"/>
    <property type="match status" value="1"/>
</dbReference>